<dbReference type="InterPro" id="IPR038765">
    <property type="entry name" value="Papain-like_cys_pep_sf"/>
</dbReference>
<name>A0A2M7SA81_9BACT</name>
<dbReference type="PANTHER" id="PTHR47053">
    <property type="entry name" value="MUREIN DD-ENDOPEPTIDASE MEPH-RELATED"/>
    <property type="match status" value="1"/>
</dbReference>
<evidence type="ECO:0000256" key="5">
    <source>
        <dbReference type="ARBA" id="ARBA00022801"/>
    </source>
</evidence>
<organism evidence="9 10">
    <name type="scientific">Candidatus Desantisbacteria bacterium CG_4_10_14_0_8_um_filter_48_22</name>
    <dbReference type="NCBI Taxonomy" id="1974543"/>
    <lineage>
        <taxon>Bacteria</taxon>
        <taxon>Candidatus Desantisiibacteriota</taxon>
    </lineage>
</organism>
<keyword evidence="4" id="KW-0677">Repeat</keyword>
<gene>
    <name evidence="9" type="ORF">COY52_07135</name>
</gene>
<dbReference type="Pfam" id="PF00877">
    <property type="entry name" value="NLPC_P60"/>
    <property type="match status" value="1"/>
</dbReference>
<dbReference type="PANTHER" id="PTHR47053:SF1">
    <property type="entry name" value="MUREIN DD-ENDOPEPTIDASE MEPH-RELATED"/>
    <property type="match status" value="1"/>
</dbReference>
<evidence type="ECO:0000256" key="2">
    <source>
        <dbReference type="ARBA" id="ARBA00022670"/>
    </source>
</evidence>
<keyword evidence="2" id="KW-0645">Protease</keyword>
<dbReference type="SUPFAM" id="SSF54001">
    <property type="entry name" value="Cysteine proteinases"/>
    <property type="match status" value="1"/>
</dbReference>
<evidence type="ECO:0000259" key="7">
    <source>
        <dbReference type="PROSITE" id="PS51782"/>
    </source>
</evidence>
<evidence type="ECO:0000313" key="10">
    <source>
        <dbReference type="Proteomes" id="UP000229307"/>
    </source>
</evidence>
<dbReference type="Pfam" id="PF01476">
    <property type="entry name" value="LysM"/>
    <property type="match status" value="1"/>
</dbReference>
<keyword evidence="6" id="KW-0788">Thiol protease</keyword>
<dbReference type="InterPro" id="IPR000064">
    <property type="entry name" value="NLP_P60_dom"/>
</dbReference>
<keyword evidence="5" id="KW-0378">Hydrolase</keyword>
<keyword evidence="3" id="KW-0732">Signal</keyword>
<evidence type="ECO:0000313" key="9">
    <source>
        <dbReference type="EMBL" id="PIZ16410.1"/>
    </source>
</evidence>
<comment type="similarity">
    <text evidence="1">Belongs to the peptidase C40 family.</text>
</comment>
<dbReference type="InterPro" id="IPR018392">
    <property type="entry name" value="LysM"/>
</dbReference>
<feature type="domain" description="NlpC/P60" evidence="8">
    <location>
        <begin position="112"/>
        <end position="234"/>
    </location>
</feature>
<dbReference type="InterPro" id="IPR036779">
    <property type="entry name" value="LysM_dom_sf"/>
</dbReference>
<dbReference type="Gene3D" id="3.10.350.10">
    <property type="entry name" value="LysM domain"/>
    <property type="match status" value="1"/>
</dbReference>
<dbReference type="GO" id="GO:0006508">
    <property type="term" value="P:proteolysis"/>
    <property type="evidence" value="ECO:0007669"/>
    <property type="project" value="UniProtKB-KW"/>
</dbReference>
<protein>
    <submittedName>
        <fullName evidence="9">Uncharacterized protein</fullName>
    </submittedName>
</protein>
<proteinExistence type="inferred from homology"/>
<dbReference type="CDD" id="cd00118">
    <property type="entry name" value="LysM"/>
    <property type="match status" value="1"/>
</dbReference>
<dbReference type="PROSITE" id="PS51782">
    <property type="entry name" value="LYSM"/>
    <property type="match status" value="1"/>
</dbReference>
<dbReference type="SUPFAM" id="SSF54106">
    <property type="entry name" value="LysM domain"/>
    <property type="match status" value="1"/>
</dbReference>
<accession>A0A2M7SA81</accession>
<dbReference type="PROSITE" id="PS51935">
    <property type="entry name" value="NLPC_P60"/>
    <property type="match status" value="1"/>
</dbReference>
<dbReference type="Gene3D" id="3.90.1720.10">
    <property type="entry name" value="endopeptidase domain like (from Nostoc punctiforme)"/>
    <property type="match status" value="1"/>
</dbReference>
<comment type="caution">
    <text evidence="9">The sequence shown here is derived from an EMBL/GenBank/DDBJ whole genome shotgun (WGS) entry which is preliminary data.</text>
</comment>
<dbReference type="AlphaFoldDB" id="A0A2M7SA81"/>
<dbReference type="EMBL" id="PFMR01000189">
    <property type="protein sequence ID" value="PIZ16410.1"/>
    <property type="molecule type" value="Genomic_DNA"/>
</dbReference>
<reference evidence="10" key="1">
    <citation type="submission" date="2017-09" db="EMBL/GenBank/DDBJ databases">
        <title>Depth-based differentiation of microbial function through sediment-hosted aquifers and enrichment of novel symbionts in the deep terrestrial subsurface.</title>
        <authorList>
            <person name="Probst A.J."/>
            <person name="Ladd B."/>
            <person name="Jarett J.K."/>
            <person name="Geller-Mcgrath D.E."/>
            <person name="Sieber C.M.K."/>
            <person name="Emerson J.B."/>
            <person name="Anantharaman K."/>
            <person name="Thomas B.C."/>
            <person name="Malmstrom R."/>
            <person name="Stieglmeier M."/>
            <person name="Klingl A."/>
            <person name="Woyke T."/>
            <person name="Ryan C.M."/>
            <person name="Banfield J.F."/>
        </authorList>
    </citation>
    <scope>NUCLEOTIDE SEQUENCE [LARGE SCALE GENOMIC DNA]</scope>
</reference>
<evidence type="ECO:0000256" key="1">
    <source>
        <dbReference type="ARBA" id="ARBA00007074"/>
    </source>
</evidence>
<dbReference type="GO" id="GO:0008234">
    <property type="term" value="F:cysteine-type peptidase activity"/>
    <property type="evidence" value="ECO:0007669"/>
    <property type="project" value="UniProtKB-KW"/>
</dbReference>
<evidence type="ECO:0000256" key="6">
    <source>
        <dbReference type="ARBA" id="ARBA00022807"/>
    </source>
</evidence>
<evidence type="ECO:0000256" key="3">
    <source>
        <dbReference type="ARBA" id="ARBA00022729"/>
    </source>
</evidence>
<dbReference type="Proteomes" id="UP000229307">
    <property type="component" value="Unassembled WGS sequence"/>
</dbReference>
<feature type="domain" description="LysM" evidence="7">
    <location>
        <begin position="40"/>
        <end position="83"/>
    </location>
</feature>
<dbReference type="SMART" id="SM00257">
    <property type="entry name" value="LysM"/>
    <property type="match status" value="1"/>
</dbReference>
<dbReference type="InterPro" id="IPR051202">
    <property type="entry name" value="Peptidase_C40"/>
</dbReference>
<evidence type="ECO:0000256" key="4">
    <source>
        <dbReference type="ARBA" id="ARBA00022737"/>
    </source>
</evidence>
<sequence length="246" mass="27785">MIGVIFAGVKCRADTKTLQEICSSAYNTEVIFNVPRATTVSYKVKSGDTLLALSHRFYTTAAQIRKLNRIKGDIIVTGRSLKIPTFKTEPVKMSLGKLVTDTQSYSDPESIDSRALGLIRFVEECRNVPYKWGGESFYGIDCSGLVALFYRRYFNIQLPHSSMEQSRLGEEVRDLTMGDLLFFAIKRKVKIDHVGIYVGNGKFIHAASREKKVAISSLEDSYYRAKFITAQRIFLPPNPVYNVIEN</sequence>
<evidence type="ECO:0000259" key="8">
    <source>
        <dbReference type="PROSITE" id="PS51935"/>
    </source>
</evidence>